<dbReference type="InterPro" id="IPR013529">
    <property type="entry name" value="Glyco_hydro_42_N"/>
</dbReference>
<feature type="domain" description="Beta-galactosidase trimerisation" evidence="12">
    <location>
        <begin position="470"/>
        <end position="654"/>
    </location>
</feature>
<dbReference type="GO" id="GO:0046872">
    <property type="term" value="F:metal ion binding"/>
    <property type="evidence" value="ECO:0007669"/>
    <property type="project" value="UniProtKB-KW"/>
</dbReference>
<feature type="binding site" evidence="9">
    <location>
        <position position="150"/>
    </location>
    <ligand>
        <name>substrate</name>
    </ligand>
</feature>
<dbReference type="RefSeq" id="WP_074885348.1">
    <property type="nucleotide sequence ID" value="NZ_FOXO01000006.1"/>
</dbReference>
<feature type="domain" description="Glycoside hydrolase family 42 N-terminal" evidence="11">
    <location>
        <begin position="15"/>
        <end position="395"/>
    </location>
</feature>
<keyword evidence="4" id="KW-0479">Metal-binding</keyword>
<dbReference type="PANTHER" id="PTHR36447:SF2">
    <property type="entry name" value="BETA-GALACTOSIDASE YESZ"/>
    <property type="match status" value="1"/>
</dbReference>
<evidence type="ECO:0000256" key="3">
    <source>
        <dbReference type="ARBA" id="ARBA00012756"/>
    </source>
</evidence>
<feature type="region of interest" description="Disordered" evidence="10">
    <location>
        <begin position="575"/>
        <end position="598"/>
    </location>
</feature>
<dbReference type="PIRSF" id="PIRSF001084">
    <property type="entry name" value="B-galactosidase"/>
    <property type="match status" value="1"/>
</dbReference>
<comment type="catalytic activity">
    <reaction evidence="1">
        <text>Hydrolysis of terminal non-reducing beta-D-galactose residues in beta-D-galactosides.</text>
        <dbReference type="EC" id="3.2.1.23"/>
    </reaction>
</comment>
<dbReference type="AlphaFoldDB" id="A0A1I5SD05"/>
<dbReference type="SUPFAM" id="SSF51445">
    <property type="entry name" value="(Trans)glycosidases"/>
    <property type="match status" value="1"/>
</dbReference>
<dbReference type="InterPro" id="IPR017853">
    <property type="entry name" value="GH"/>
</dbReference>
<keyword evidence="5" id="KW-0378">Hydrolase</keyword>
<feature type="domain" description="Beta-galactosidase C-terminal" evidence="13">
    <location>
        <begin position="670"/>
        <end position="725"/>
    </location>
</feature>
<keyword evidence="15" id="KW-1185">Reference proteome</keyword>
<evidence type="ECO:0000259" key="11">
    <source>
        <dbReference type="Pfam" id="PF02449"/>
    </source>
</evidence>
<evidence type="ECO:0000256" key="7">
    <source>
        <dbReference type="ARBA" id="ARBA00023295"/>
    </source>
</evidence>
<dbReference type="InterPro" id="IPR003476">
    <property type="entry name" value="Glyco_hydro_42"/>
</dbReference>
<evidence type="ECO:0000256" key="6">
    <source>
        <dbReference type="ARBA" id="ARBA00022833"/>
    </source>
</evidence>
<dbReference type="InterPro" id="IPR013780">
    <property type="entry name" value="Glyco_hydro_b"/>
</dbReference>
<dbReference type="OrthoDB" id="9800974at2"/>
<dbReference type="InterPro" id="IPR013738">
    <property type="entry name" value="Beta_galactosidase_Trimer"/>
</dbReference>
<dbReference type="InterPro" id="IPR013739">
    <property type="entry name" value="Beta_galactosidase_C"/>
</dbReference>
<dbReference type="Proteomes" id="UP000182624">
    <property type="component" value="Unassembled WGS sequence"/>
</dbReference>
<reference evidence="15" key="1">
    <citation type="submission" date="2016-10" db="EMBL/GenBank/DDBJ databases">
        <authorList>
            <person name="Varghese N."/>
            <person name="Submissions S."/>
        </authorList>
    </citation>
    <scope>NUCLEOTIDE SEQUENCE [LARGE SCALE GENOMIC DNA]</scope>
    <source>
        <strain evidence="15">P18</strain>
    </source>
</reference>
<evidence type="ECO:0000256" key="9">
    <source>
        <dbReference type="PIRSR" id="PIRSR001084-2"/>
    </source>
</evidence>
<keyword evidence="7" id="KW-0326">Glycosidase</keyword>
<protein>
    <recommendedName>
        <fullName evidence="3">beta-galactosidase</fullName>
        <ecNumber evidence="3">3.2.1.23</ecNumber>
    </recommendedName>
</protein>
<sequence>MRKILNGESITLGTCYYPEHWDKSLWREDLERMLSVGIKTVRIAEFAWSKVELTEGNYNFDFFDEFLDLTDEIGMQVIMGTPTATPPAWLSEKYPDVLNARKDGVLFRHGMRRHYNYNSENYRRLSSIIVEKFAEHYGKRKSVIGWQIDNEINCEIAEFYSESDDKAFNRFLQNKYKNLDALNEAWGTVFWNQTYTDWNEVHIPRTTIQGVVNPHQTLDYYRFVSDSACSWAKIQADIIRKYKKEDDFITTNGIFGHVDYQRMRDESLDFITYDSYPNFAYTLGGYDPSEDALRDRKWSRHLTETRSISPIFGIMEQQSGANGWNSGMGAPTPRPGQITLWTMQSIAHGADFVSYFRWRTATFGTEMYWHGILDYSGRDNRRLKEISDINTKVQKLSDVAGCQYVAKVAVLKDYDNVWDAEYDVWHKSVEEQSQKAIINASQRTHTPIDFVYLSGYLRRDDAGGHVNTERLLEKLSQYDLLIYPHMTIVDDRFLPALTKYVEKGGKLVIGCRSGYKEITGKCTMEKLPGKLKPLTGCDIPEYTYIAPDTGDVHIKWDDTLFTASVFADQLTVDNQSGSEADCGQNRTEEDSSCMNDKSEDVSNTVQNCKVLATYEDDYYRGYGALTVNKYGNGEVYYYGSAFNEESVEVFFDKLGVKNPYGEYLELPEELELAVRGDGDNQFAFILNYSKNEVKYTIKSNVTDMITGEMVSGLCTIPGYGVSVLKLGNNHIASAYA</sequence>
<dbReference type="Pfam" id="PF08533">
    <property type="entry name" value="Glyco_hydro_42C"/>
    <property type="match status" value="1"/>
</dbReference>
<dbReference type="Gene3D" id="3.20.20.80">
    <property type="entry name" value="Glycosidases"/>
    <property type="match status" value="1"/>
</dbReference>
<feature type="active site" description="Nucleophile" evidence="8">
    <location>
        <position position="316"/>
    </location>
</feature>
<dbReference type="Gene3D" id="2.60.40.1180">
    <property type="entry name" value="Golgi alpha-mannosidase II"/>
    <property type="match status" value="1"/>
</dbReference>
<evidence type="ECO:0000256" key="4">
    <source>
        <dbReference type="ARBA" id="ARBA00022723"/>
    </source>
</evidence>
<feature type="binding site" evidence="9">
    <location>
        <position position="324"/>
    </location>
    <ligand>
        <name>substrate</name>
    </ligand>
</feature>
<dbReference type="PANTHER" id="PTHR36447">
    <property type="entry name" value="BETA-GALACTOSIDASE GANA"/>
    <property type="match status" value="1"/>
</dbReference>
<evidence type="ECO:0000256" key="8">
    <source>
        <dbReference type="PIRSR" id="PIRSR001084-1"/>
    </source>
</evidence>
<dbReference type="EMBL" id="FOXO01000006">
    <property type="protein sequence ID" value="SFP68605.1"/>
    <property type="molecule type" value="Genomic_DNA"/>
</dbReference>
<feature type="binding site" evidence="9">
    <location>
        <position position="112"/>
    </location>
    <ligand>
        <name>substrate</name>
    </ligand>
</feature>
<dbReference type="Pfam" id="PF02449">
    <property type="entry name" value="Glyco_hydro_42"/>
    <property type="match status" value="1"/>
</dbReference>
<evidence type="ECO:0000256" key="2">
    <source>
        <dbReference type="ARBA" id="ARBA00005940"/>
    </source>
</evidence>
<dbReference type="GO" id="GO:0006012">
    <property type="term" value="P:galactose metabolic process"/>
    <property type="evidence" value="ECO:0007669"/>
    <property type="project" value="InterPro"/>
</dbReference>
<feature type="active site" description="Proton donor" evidence="8">
    <location>
        <position position="151"/>
    </location>
</feature>
<proteinExistence type="inferred from homology"/>
<evidence type="ECO:0000256" key="10">
    <source>
        <dbReference type="SAM" id="MobiDB-lite"/>
    </source>
</evidence>
<comment type="similarity">
    <text evidence="2">Belongs to the glycosyl hydrolase 42 family.</text>
</comment>
<evidence type="ECO:0000256" key="5">
    <source>
        <dbReference type="ARBA" id="ARBA00022801"/>
    </source>
</evidence>
<evidence type="ECO:0000313" key="15">
    <source>
        <dbReference type="Proteomes" id="UP000182624"/>
    </source>
</evidence>
<evidence type="ECO:0000259" key="12">
    <source>
        <dbReference type="Pfam" id="PF08532"/>
    </source>
</evidence>
<evidence type="ECO:0000256" key="1">
    <source>
        <dbReference type="ARBA" id="ARBA00001412"/>
    </source>
</evidence>
<name>A0A1I5SD05_9FIRM</name>
<dbReference type="EC" id="3.2.1.23" evidence="3"/>
<gene>
    <name evidence="14" type="ORF">SAMN04487928_10618</name>
</gene>
<dbReference type="SUPFAM" id="SSF52317">
    <property type="entry name" value="Class I glutamine amidotransferase-like"/>
    <property type="match status" value="1"/>
</dbReference>
<dbReference type="InterPro" id="IPR029062">
    <property type="entry name" value="Class_I_gatase-like"/>
</dbReference>
<dbReference type="CDD" id="cd03143">
    <property type="entry name" value="A4_beta-galactosidase_middle_domain"/>
    <property type="match status" value="1"/>
</dbReference>
<organism evidence="14 15">
    <name type="scientific">Butyrivibrio proteoclasticus</name>
    <dbReference type="NCBI Taxonomy" id="43305"/>
    <lineage>
        <taxon>Bacteria</taxon>
        <taxon>Bacillati</taxon>
        <taxon>Bacillota</taxon>
        <taxon>Clostridia</taxon>
        <taxon>Lachnospirales</taxon>
        <taxon>Lachnospiraceae</taxon>
        <taxon>Butyrivibrio</taxon>
    </lineage>
</organism>
<dbReference type="GO" id="GO:0009341">
    <property type="term" value="C:beta-galactosidase complex"/>
    <property type="evidence" value="ECO:0007669"/>
    <property type="project" value="InterPro"/>
</dbReference>
<evidence type="ECO:0000259" key="13">
    <source>
        <dbReference type="Pfam" id="PF08533"/>
    </source>
</evidence>
<dbReference type="GO" id="GO:0004565">
    <property type="term" value="F:beta-galactosidase activity"/>
    <property type="evidence" value="ECO:0007669"/>
    <property type="project" value="UniProtKB-EC"/>
</dbReference>
<dbReference type="Pfam" id="PF08532">
    <property type="entry name" value="Glyco_hydro_42M"/>
    <property type="match status" value="1"/>
</dbReference>
<accession>A0A1I5SD05</accession>
<keyword evidence="6" id="KW-0862">Zinc</keyword>
<evidence type="ECO:0000313" key="14">
    <source>
        <dbReference type="EMBL" id="SFP68605.1"/>
    </source>
</evidence>
<dbReference type="Gene3D" id="3.40.50.880">
    <property type="match status" value="1"/>
</dbReference>